<gene>
    <name evidence="1" type="ORF">AVEN_148223_1</name>
</gene>
<keyword evidence="2" id="KW-1185">Reference proteome</keyword>
<proteinExistence type="predicted"/>
<dbReference type="Proteomes" id="UP000499080">
    <property type="component" value="Unassembled WGS sequence"/>
</dbReference>
<evidence type="ECO:0000313" key="1">
    <source>
        <dbReference type="EMBL" id="GBN55782.1"/>
    </source>
</evidence>
<evidence type="ECO:0000313" key="2">
    <source>
        <dbReference type="Proteomes" id="UP000499080"/>
    </source>
</evidence>
<reference evidence="1 2" key="1">
    <citation type="journal article" date="2019" name="Sci. Rep.">
        <title>Orb-weaving spider Araneus ventricosus genome elucidates the spidroin gene catalogue.</title>
        <authorList>
            <person name="Kono N."/>
            <person name="Nakamura H."/>
            <person name="Ohtoshi R."/>
            <person name="Moran D.A.P."/>
            <person name="Shinohara A."/>
            <person name="Yoshida Y."/>
            <person name="Fujiwara M."/>
            <person name="Mori M."/>
            <person name="Tomita M."/>
            <person name="Arakawa K."/>
        </authorList>
    </citation>
    <scope>NUCLEOTIDE SEQUENCE [LARGE SCALE GENOMIC DNA]</scope>
</reference>
<dbReference type="AlphaFoldDB" id="A0A4Y2PXF9"/>
<organism evidence="1 2">
    <name type="scientific">Araneus ventricosus</name>
    <name type="common">Orbweaver spider</name>
    <name type="synonym">Epeira ventricosa</name>
    <dbReference type="NCBI Taxonomy" id="182803"/>
    <lineage>
        <taxon>Eukaryota</taxon>
        <taxon>Metazoa</taxon>
        <taxon>Ecdysozoa</taxon>
        <taxon>Arthropoda</taxon>
        <taxon>Chelicerata</taxon>
        <taxon>Arachnida</taxon>
        <taxon>Araneae</taxon>
        <taxon>Araneomorphae</taxon>
        <taxon>Entelegynae</taxon>
        <taxon>Araneoidea</taxon>
        <taxon>Araneidae</taxon>
        <taxon>Araneus</taxon>
    </lineage>
</organism>
<dbReference type="EMBL" id="BGPR01012380">
    <property type="protein sequence ID" value="GBN55782.1"/>
    <property type="molecule type" value="Genomic_DNA"/>
</dbReference>
<sequence length="118" mass="13709">MRIRKYHQSGISSLKSLPSGLLSGVKRSTLKMKEVLKEGKEERMSSKLSTSFISHNVFLRTEKRGKKMHEDILSECIAYKIIPASQADCGFMVWEKPEGKWCQERTRFVLRRKCDNRS</sequence>
<comment type="caution">
    <text evidence="1">The sequence shown here is derived from an EMBL/GenBank/DDBJ whole genome shotgun (WGS) entry which is preliminary data.</text>
</comment>
<name>A0A4Y2PXF9_ARAVE</name>
<accession>A0A4Y2PXF9</accession>
<protein>
    <submittedName>
        <fullName evidence="1">Uncharacterized protein</fullName>
    </submittedName>
</protein>